<dbReference type="PANTHER" id="PTHR43281:SF1">
    <property type="entry name" value="FARNESYL DIPHOSPHATE SYNTHASE"/>
    <property type="match status" value="1"/>
</dbReference>
<comment type="cofactor">
    <cofactor evidence="1">
        <name>Mg(2+)</name>
        <dbReference type="ChEBI" id="CHEBI:18420"/>
    </cofactor>
</comment>
<evidence type="ECO:0000256" key="1">
    <source>
        <dbReference type="ARBA" id="ARBA00001946"/>
    </source>
</evidence>
<reference evidence="8" key="1">
    <citation type="journal article" date="2016" name="ISME J.">
        <title>Functional metagenomic screen reveals new and diverse microbial rhodopsins.</title>
        <authorList>
            <person name="Pushkarev A."/>
            <person name="Beja O."/>
        </authorList>
    </citation>
    <scope>NUCLEOTIDE SEQUENCE</scope>
</reference>
<dbReference type="CDD" id="cd00867">
    <property type="entry name" value="Trans_IPPS"/>
    <property type="match status" value="1"/>
</dbReference>
<evidence type="ECO:0000256" key="5">
    <source>
        <dbReference type="ARBA" id="ARBA00022842"/>
    </source>
</evidence>
<dbReference type="InterPro" id="IPR008949">
    <property type="entry name" value="Isoprenoid_synthase_dom_sf"/>
</dbReference>
<evidence type="ECO:0000256" key="3">
    <source>
        <dbReference type="ARBA" id="ARBA00022679"/>
    </source>
</evidence>
<dbReference type="SUPFAM" id="SSF48576">
    <property type="entry name" value="Terpenoid synthases"/>
    <property type="match status" value="1"/>
</dbReference>
<dbReference type="SFLD" id="SFLDS00005">
    <property type="entry name" value="Isoprenoid_Synthase_Type_I"/>
    <property type="match status" value="1"/>
</dbReference>
<dbReference type="GO" id="GO:0004659">
    <property type="term" value="F:prenyltransferase activity"/>
    <property type="evidence" value="ECO:0007669"/>
    <property type="project" value="InterPro"/>
</dbReference>
<dbReference type="PROSITE" id="PS00723">
    <property type="entry name" value="POLYPRENYL_SYNTHASE_1"/>
    <property type="match status" value="1"/>
</dbReference>
<organism evidence="8">
    <name type="scientific">uncultured bacterium EIL11C05</name>
    <dbReference type="NCBI Taxonomy" id="1768199"/>
    <lineage>
        <taxon>Bacteria</taxon>
        <taxon>environmental samples</taxon>
    </lineage>
</organism>
<protein>
    <submittedName>
        <fullName evidence="8">Putative geranylgeranyl diphosphate synthase</fullName>
    </submittedName>
</protein>
<dbReference type="AlphaFoldDB" id="A0A0U2P1S3"/>
<dbReference type="EMBL" id="KT201088">
    <property type="protein sequence ID" value="ALS56134.1"/>
    <property type="molecule type" value="Genomic_DNA"/>
</dbReference>
<dbReference type="Gene3D" id="1.10.600.10">
    <property type="entry name" value="Farnesyl Diphosphate Synthase"/>
    <property type="match status" value="1"/>
</dbReference>
<dbReference type="InterPro" id="IPR033749">
    <property type="entry name" value="Polyprenyl_synt_CS"/>
</dbReference>
<dbReference type="InterPro" id="IPR000092">
    <property type="entry name" value="Polyprenyl_synt"/>
</dbReference>
<keyword evidence="4" id="KW-0479">Metal-binding</keyword>
<keyword evidence="3 7" id="KW-0808">Transferase</keyword>
<evidence type="ECO:0000256" key="6">
    <source>
        <dbReference type="ARBA" id="ARBA00023229"/>
    </source>
</evidence>
<dbReference type="GO" id="GO:0008299">
    <property type="term" value="P:isoprenoid biosynthetic process"/>
    <property type="evidence" value="ECO:0007669"/>
    <property type="project" value="UniProtKB-KW"/>
</dbReference>
<keyword evidence="5" id="KW-0460">Magnesium</keyword>
<keyword evidence="6" id="KW-0414">Isoprene biosynthesis</keyword>
<sequence>MTIKTRPNIRDLLQTSRALAEKTALTELSSGSALHDAIRYHYQTSGSEARAALCLSASIALGLTPDAAIRLAASVETLHNASLIQDDLQDRDEIRRGKAAIWKKFSPDIAINATDLLIASAFELVVSAGSDSAHRLVTTMNRAIARTLQGQTKDLNAVRDLGVDQAIAVAKEKSGPLFSLSLELPLVLAGHFYFLRTAREAGAAFGIGYQIFDDINDAARDRESGNPSNLALLLGSSGDTTLSSLEGAEGLAHHYLQEAASGATALPNGCGALLADKCAELLSELDREAA</sequence>
<name>A0A0U2P1S3_9BACT</name>
<dbReference type="GO" id="GO:0046872">
    <property type="term" value="F:metal ion binding"/>
    <property type="evidence" value="ECO:0007669"/>
    <property type="project" value="UniProtKB-KW"/>
</dbReference>
<proteinExistence type="inferred from homology"/>
<dbReference type="PANTHER" id="PTHR43281">
    <property type="entry name" value="FARNESYL DIPHOSPHATE SYNTHASE"/>
    <property type="match status" value="1"/>
</dbReference>
<comment type="similarity">
    <text evidence="2 7">Belongs to the FPP/GGPP synthase family.</text>
</comment>
<evidence type="ECO:0000313" key="8">
    <source>
        <dbReference type="EMBL" id="ALS56134.1"/>
    </source>
</evidence>
<accession>A0A0U2P1S3</accession>
<evidence type="ECO:0000256" key="7">
    <source>
        <dbReference type="RuleBase" id="RU004466"/>
    </source>
</evidence>
<evidence type="ECO:0000256" key="2">
    <source>
        <dbReference type="ARBA" id="ARBA00006706"/>
    </source>
</evidence>
<evidence type="ECO:0000256" key="4">
    <source>
        <dbReference type="ARBA" id="ARBA00022723"/>
    </source>
</evidence>
<dbReference type="Pfam" id="PF00348">
    <property type="entry name" value="polyprenyl_synt"/>
    <property type="match status" value="1"/>
</dbReference>